<comment type="caution">
    <text evidence="1">The sequence shown here is derived from an EMBL/GenBank/DDBJ whole genome shotgun (WGS) entry which is preliminary data.</text>
</comment>
<dbReference type="Gramene" id="Jr12_13210_p1">
    <property type="protein sequence ID" value="cds.Jr12_13210_p1"/>
    <property type="gene ID" value="Jr12_13210"/>
</dbReference>
<dbReference type="EMBL" id="LIHL02000012">
    <property type="protein sequence ID" value="KAF5452545.1"/>
    <property type="molecule type" value="Genomic_DNA"/>
</dbReference>
<name>A0A833X8Y6_JUGRE</name>
<dbReference type="PANTHER" id="PTHR11439">
    <property type="entry name" value="GAG-POL-RELATED RETROTRANSPOSON"/>
    <property type="match status" value="1"/>
</dbReference>
<evidence type="ECO:0000313" key="1">
    <source>
        <dbReference type="EMBL" id="KAF5452545.1"/>
    </source>
</evidence>
<reference evidence="1" key="2">
    <citation type="submission" date="2020-03" db="EMBL/GenBank/DDBJ databases">
        <title>Walnut 2.0.</title>
        <authorList>
            <person name="Marrano A."/>
            <person name="Britton M."/>
            <person name="Zimin A.V."/>
            <person name="Zaini P.A."/>
            <person name="Workman R."/>
            <person name="Puiu D."/>
            <person name="Bianco L."/>
            <person name="Allen B.J."/>
            <person name="Troggio M."/>
            <person name="Leslie C.A."/>
            <person name="Timp W."/>
            <person name="Dendekar A."/>
            <person name="Salzberg S.L."/>
            <person name="Neale D.B."/>
        </authorList>
    </citation>
    <scope>NUCLEOTIDE SEQUENCE</scope>
    <source>
        <tissue evidence="1">Leaves</tissue>
    </source>
</reference>
<reference evidence="1" key="1">
    <citation type="submission" date="2015-10" db="EMBL/GenBank/DDBJ databases">
        <authorList>
            <person name="Martinez-Garcia P.J."/>
            <person name="Crepeau M.W."/>
            <person name="Puiu D."/>
            <person name="Gonzalez-Ibeas D."/>
            <person name="Whalen J."/>
            <person name="Stevens K."/>
            <person name="Paul R."/>
            <person name="Butterfield T."/>
            <person name="Britton M."/>
            <person name="Reagan R."/>
            <person name="Chakraborty S."/>
            <person name="Walawage S.L."/>
            <person name="Vasquez-Gross H.A."/>
            <person name="Cardeno C."/>
            <person name="Famula R."/>
            <person name="Pratt K."/>
            <person name="Kuruganti S."/>
            <person name="Aradhya M.K."/>
            <person name="Leslie C.A."/>
            <person name="Dandekar A.M."/>
            <person name="Salzberg S.L."/>
            <person name="Wegrzyn J.L."/>
            <person name="Langley C.H."/>
            <person name="Neale D.B."/>
        </authorList>
    </citation>
    <scope>NUCLEOTIDE SEQUENCE</scope>
    <source>
        <tissue evidence="1">Leaves</tissue>
    </source>
</reference>
<dbReference type="Proteomes" id="UP000619265">
    <property type="component" value="Unassembled WGS sequence"/>
</dbReference>
<sequence length="116" mass="12897">MKQHLKLNGTNGDLLADPASYRRLVDRLIYLTISHPNITYTVNILSQFMHAPREPHQQAALRLLRYLKSTPGYGLFFSLACSFQLSAYCDSDLACCPMTGQSTTGFVVKLGESPIS</sequence>
<proteinExistence type="predicted"/>
<organism evidence="1 2">
    <name type="scientific">Juglans regia</name>
    <name type="common">English walnut</name>
    <dbReference type="NCBI Taxonomy" id="51240"/>
    <lineage>
        <taxon>Eukaryota</taxon>
        <taxon>Viridiplantae</taxon>
        <taxon>Streptophyta</taxon>
        <taxon>Embryophyta</taxon>
        <taxon>Tracheophyta</taxon>
        <taxon>Spermatophyta</taxon>
        <taxon>Magnoliopsida</taxon>
        <taxon>eudicotyledons</taxon>
        <taxon>Gunneridae</taxon>
        <taxon>Pentapetalae</taxon>
        <taxon>rosids</taxon>
        <taxon>fabids</taxon>
        <taxon>Fagales</taxon>
        <taxon>Juglandaceae</taxon>
        <taxon>Juglans</taxon>
    </lineage>
</organism>
<dbReference type="PANTHER" id="PTHR11439:SF498">
    <property type="entry name" value="DNAK FAMILY PROTEIN"/>
    <property type="match status" value="1"/>
</dbReference>
<dbReference type="AlphaFoldDB" id="A0A833X8Y6"/>
<accession>A0A833X8Y6</accession>
<gene>
    <name evidence="1" type="ORF">F2P56_027525</name>
</gene>
<protein>
    <submittedName>
        <fullName evidence="1">Uncharacterized protein</fullName>
    </submittedName>
</protein>
<evidence type="ECO:0000313" key="2">
    <source>
        <dbReference type="Proteomes" id="UP000619265"/>
    </source>
</evidence>